<dbReference type="RefSeq" id="WP_145667633.1">
    <property type="nucleotide sequence ID" value="NZ_LVEM01000004.1"/>
</dbReference>
<evidence type="ECO:0000256" key="1">
    <source>
        <dbReference type="SAM" id="MobiDB-lite"/>
    </source>
</evidence>
<protein>
    <submittedName>
        <fullName evidence="3">Uncharacterized protein</fullName>
    </submittedName>
</protein>
<evidence type="ECO:0000313" key="4">
    <source>
        <dbReference type="Proteomes" id="UP000319949"/>
    </source>
</evidence>
<evidence type="ECO:0000313" key="3">
    <source>
        <dbReference type="EMBL" id="TWA94320.1"/>
    </source>
</evidence>
<feature type="signal peptide" evidence="2">
    <location>
        <begin position="1"/>
        <end position="20"/>
    </location>
</feature>
<evidence type="ECO:0000256" key="2">
    <source>
        <dbReference type="SAM" id="SignalP"/>
    </source>
</evidence>
<dbReference type="OrthoDB" id="8229916at2"/>
<feature type="compositionally biased region" description="Low complexity" evidence="1">
    <location>
        <begin position="161"/>
        <end position="179"/>
    </location>
</feature>
<feature type="region of interest" description="Disordered" evidence="1">
    <location>
        <begin position="142"/>
        <end position="179"/>
    </location>
</feature>
<dbReference type="STRING" id="1803665.GCA_001641335_06375"/>
<organism evidence="3 4">
    <name type="scientific">Bradyrhizobium stylosanthis</name>
    <dbReference type="NCBI Taxonomy" id="1803665"/>
    <lineage>
        <taxon>Bacteria</taxon>
        <taxon>Pseudomonadati</taxon>
        <taxon>Pseudomonadota</taxon>
        <taxon>Alphaproteobacteria</taxon>
        <taxon>Hyphomicrobiales</taxon>
        <taxon>Nitrobacteraceae</taxon>
        <taxon>Bradyrhizobium</taxon>
    </lineage>
</organism>
<dbReference type="EMBL" id="VITK01000008">
    <property type="protein sequence ID" value="TWA94320.1"/>
    <property type="molecule type" value="Genomic_DNA"/>
</dbReference>
<gene>
    <name evidence="3" type="ORF">FBZ96_10852</name>
</gene>
<keyword evidence="4" id="KW-1185">Reference proteome</keyword>
<accession>A0A560DAZ7</accession>
<feature type="chain" id="PRO_5022006003" evidence="2">
    <location>
        <begin position="21"/>
        <end position="209"/>
    </location>
</feature>
<reference evidence="3 4" key="1">
    <citation type="submission" date="2019-06" db="EMBL/GenBank/DDBJ databases">
        <title>Genomic Encyclopedia of Type Strains, Phase IV (KMG-V): Genome sequencing to study the core and pangenomes of soil and plant-associated prokaryotes.</title>
        <authorList>
            <person name="Whitman W."/>
        </authorList>
    </citation>
    <scope>NUCLEOTIDE SEQUENCE [LARGE SCALE GENOMIC DNA]</scope>
    <source>
        <strain evidence="3 4">BR 510</strain>
    </source>
</reference>
<dbReference type="AlphaFoldDB" id="A0A560DAZ7"/>
<name>A0A560DAZ7_9BRAD</name>
<keyword evidence="2" id="KW-0732">Signal</keyword>
<comment type="caution">
    <text evidence="3">The sequence shown here is derived from an EMBL/GenBank/DDBJ whole genome shotgun (WGS) entry which is preliminary data.</text>
</comment>
<sequence length="209" mass="20335">MRMIPGLVIALLLAPSTSNAATAVDVACAPAAAGVTAEKATQFLDNPAGLLAGIAEGEEGRLSAAVRDFATMRPETVEGIGSLSSASSPAQNRAIGAGLGTAASTCVLSHPATAMAIQEAVLKTENNDLIQSFVSITGDVPTTAIPGSDPNGESIAGGGRASTAAPAAGSVSSSTSTTFTGASAPSTATFFSAASVTSINPLAQTSPTN</sequence>
<dbReference type="Proteomes" id="UP000319949">
    <property type="component" value="Unassembled WGS sequence"/>
</dbReference>
<proteinExistence type="predicted"/>